<evidence type="ECO:0000256" key="8">
    <source>
        <dbReference type="ARBA" id="ARBA00012016"/>
    </source>
</evidence>
<proteinExistence type="inferred from homology"/>
<evidence type="ECO:0000256" key="7">
    <source>
        <dbReference type="ARBA" id="ARBA00007490"/>
    </source>
</evidence>
<evidence type="ECO:0000256" key="15">
    <source>
        <dbReference type="ARBA" id="ARBA00023134"/>
    </source>
</evidence>
<evidence type="ECO:0000256" key="6">
    <source>
        <dbReference type="ARBA" id="ARBA00005159"/>
    </source>
</evidence>
<evidence type="ECO:0000256" key="12">
    <source>
        <dbReference type="ARBA" id="ARBA00022741"/>
    </source>
</evidence>
<dbReference type="CDD" id="cd00544">
    <property type="entry name" value="CobU"/>
    <property type="match status" value="1"/>
</dbReference>
<feature type="binding site" evidence="19">
    <location>
        <begin position="9"/>
        <end position="16"/>
    </location>
    <ligand>
        <name>GTP</name>
        <dbReference type="ChEBI" id="CHEBI:37565"/>
    </ligand>
</feature>
<evidence type="ECO:0000313" key="21">
    <source>
        <dbReference type="Proteomes" id="UP000230052"/>
    </source>
</evidence>
<dbReference type="PIRSF" id="PIRSF006135">
    <property type="entry name" value="CobU"/>
    <property type="match status" value="1"/>
</dbReference>
<comment type="catalytic activity">
    <reaction evidence="3">
        <text>adenosylcob(III)inamide + GTP = adenosylcob(III)inamide phosphate + GDP + H(+)</text>
        <dbReference type="Rhea" id="RHEA:15765"/>
        <dbReference type="ChEBI" id="CHEBI:2480"/>
        <dbReference type="ChEBI" id="CHEBI:15378"/>
        <dbReference type="ChEBI" id="CHEBI:37565"/>
        <dbReference type="ChEBI" id="CHEBI:58189"/>
        <dbReference type="ChEBI" id="CHEBI:58502"/>
        <dbReference type="EC" id="2.7.1.156"/>
    </reaction>
</comment>
<evidence type="ECO:0000256" key="16">
    <source>
        <dbReference type="ARBA" id="ARBA00029570"/>
    </source>
</evidence>
<comment type="pathway">
    <text evidence="6">Cofactor biosynthesis; adenosylcobalamin biosynthesis; adenosylcobalamin from cob(II)yrinate a,c-diamide: step 5/7.</text>
</comment>
<dbReference type="PANTHER" id="PTHR34848">
    <property type="match status" value="1"/>
</dbReference>
<dbReference type="EC" id="2.7.7.62" evidence="9"/>
<dbReference type="UniPathway" id="UPA00148">
    <property type="reaction ID" value="UER00236"/>
</dbReference>
<evidence type="ECO:0000256" key="2">
    <source>
        <dbReference type="ARBA" id="ARBA00000711"/>
    </source>
</evidence>
<protein>
    <recommendedName>
        <fullName evidence="16">Adenosylcobinamide kinase</fullName>
        <ecNumber evidence="8">2.7.1.156</ecNumber>
        <ecNumber evidence="9">2.7.7.62</ecNumber>
    </recommendedName>
    <alternativeName>
        <fullName evidence="17">Adenosylcobinamide-phosphate guanylyltransferase</fullName>
    </alternativeName>
</protein>
<sequence length="176" mass="19695">MGKLIFILGGARSGKSLYAAKLAMGKVIKKVAFIATCQPLDKEMKERIRRHKEARPENWKTLEEDRDVASLLAKMDNSFDCIVVDCLTLLVSNLLLRGRNEDEILKKIGSMLANLRKKKAKAILVSNEVGLGIVPVSKLGRDFRDIAGKVNQLTAKEADEVFFMISGIPTRIKRRK</sequence>
<feature type="binding site" evidence="19">
    <location>
        <position position="63"/>
    </location>
    <ligand>
        <name>GTP</name>
        <dbReference type="ChEBI" id="CHEBI:37565"/>
    </ligand>
</feature>
<comment type="caution">
    <text evidence="20">The sequence shown here is derived from an EMBL/GenBank/DDBJ whole genome shotgun (WGS) entry which is preliminary data.</text>
</comment>
<comment type="similarity">
    <text evidence="7">Belongs to the CobU/CobP family.</text>
</comment>
<organism evidence="20 21">
    <name type="scientific">Candidatus Aquitaenariimonas noxiae</name>
    <dbReference type="NCBI Taxonomy" id="1974741"/>
    <lineage>
        <taxon>Bacteria</taxon>
        <taxon>Pseudomonadati</taxon>
        <taxon>Candidatus Omnitrophota</taxon>
        <taxon>Candidatus Aquitaenariimonas</taxon>
    </lineage>
</organism>
<dbReference type="Gene3D" id="3.40.50.300">
    <property type="entry name" value="P-loop containing nucleotide triphosphate hydrolases"/>
    <property type="match status" value="1"/>
</dbReference>
<evidence type="ECO:0000256" key="10">
    <source>
        <dbReference type="ARBA" id="ARBA00022573"/>
    </source>
</evidence>
<evidence type="ECO:0000256" key="5">
    <source>
        <dbReference type="ARBA" id="ARBA00004692"/>
    </source>
</evidence>
<keyword evidence="12 19" id="KW-0547">Nucleotide-binding</keyword>
<evidence type="ECO:0000256" key="18">
    <source>
        <dbReference type="PIRSR" id="PIRSR006135-1"/>
    </source>
</evidence>
<dbReference type="GO" id="GO:0008820">
    <property type="term" value="F:cobinamide phosphate guanylyltransferase activity"/>
    <property type="evidence" value="ECO:0007669"/>
    <property type="project" value="UniProtKB-EC"/>
</dbReference>
<evidence type="ECO:0000256" key="3">
    <source>
        <dbReference type="ARBA" id="ARBA00001522"/>
    </source>
</evidence>
<dbReference type="GO" id="GO:0005524">
    <property type="term" value="F:ATP binding"/>
    <property type="evidence" value="ECO:0007669"/>
    <property type="project" value="UniProtKB-KW"/>
</dbReference>
<comment type="function">
    <text evidence="4">Catalyzes ATP-dependent phosphorylation of adenosylcobinamide and addition of GMP to adenosylcobinamide phosphate.</text>
</comment>
<name>A0A2J0KYX9_9BACT</name>
<dbReference type="EC" id="2.7.1.156" evidence="8"/>
<dbReference type="NCBIfam" id="NF004469">
    <property type="entry name" value="PRK05800.1"/>
    <property type="match status" value="1"/>
</dbReference>
<dbReference type="GO" id="GO:0009236">
    <property type="term" value="P:cobalamin biosynthetic process"/>
    <property type="evidence" value="ECO:0007669"/>
    <property type="project" value="UniProtKB-UniPathway"/>
</dbReference>
<keyword evidence="20" id="KW-0548">Nucleotidyltransferase</keyword>
<reference evidence="20 21" key="1">
    <citation type="submission" date="2017-09" db="EMBL/GenBank/DDBJ databases">
        <title>Depth-based differentiation of microbial function through sediment-hosted aquifers and enrichment of novel symbionts in the deep terrestrial subsurface.</title>
        <authorList>
            <person name="Probst A.J."/>
            <person name="Ladd B."/>
            <person name="Jarett J.K."/>
            <person name="Geller-Mcgrath D.E."/>
            <person name="Sieber C.M."/>
            <person name="Emerson J.B."/>
            <person name="Anantharaman K."/>
            <person name="Thomas B.C."/>
            <person name="Malmstrom R."/>
            <person name="Stieglmeier M."/>
            <person name="Klingl A."/>
            <person name="Woyke T."/>
            <person name="Ryan C.M."/>
            <person name="Banfield J.F."/>
        </authorList>
    </citation>
    <scope>NUCLEOTIDE SEQUENCE [LARGE SCALE GENOMIC DNA]</scope>
    <source>
        <strain evidence="20">CG07_land_8_20_14_0_80_42_15</strain>
    </source>
</reference>
<comment type="pathway">
    <text evidence="5">Cofactor biosynthesis; adenosylcobalamin biosynthesis; adenosylcobalamin from cob(II)yrinate a,c-diamide: step 6/7.</text>
</comment>
<evidence type="ECO:0000256" key="14">
    <source>
        <dbReference type="ARBA" id="ARBA00022840"/>
    </source>
</evidence>
<evidence type="ECO:0000256" key="4">
    <source>
        <dbReference type="ARBA" id="ARBA00003889"/>
    </source>
</evidence>
<dbReference type="EMBL" id="PEWV01000041">
    <property type="protein sequence ID" value="PIU41630.1"/>
    <property type="molecule type" value="Genomic_DNA"/>
</dbReference>
<keyword evidence="15 19" id="KW-0342">GTP-binding</keyword>
<dbReference type="GO" id="GO:0005525">
    <property type="term" value="F:GTP binding"/>
    <property type="evidence" value="ECO:0007669"/>
    <property type="project" value="UniProtKB-KW"/>
</dbReference>
<evidence type="ECO:0000256" key="11">
    <source>
        <dbReference type="ARBA" id="ARBA00022679"/>
    </source>
</evidence>
<evidence type="ECO:0000256" key="17">
    <source>
        <dbReference type="ARBA" id="ARBA00030571"/>
    </source>
</evidence>
<gene>
    <name evidence="20" type="ORF">COS99_04345</name>
</gene>
<dbReference type="GO" id="GO:0043752">
    <property type="term" value="F:adenosylcobinamide kinase activity"/>
    <property type="evidence" value="ECO:0007669"/>
    <property type="project" value="UniProtKB-EC"/>
</dbReference>
<evidence type="ECO:0000256" key="19">
    <source>
        <dbReference type="PIRSR" id="PIRSR006135-2"/>
    </source>
</evidence>
<keyword evidence="14" id="KW-0067">ATP-binding</keyword>
<feature type="binding site" evidence="19">
    <location>
        <position position="85"/>
    </location>
    <ligand>
        <name>GTP</name>
        <dbReference type="ChEBI" id="CHEBI:37565"/>
    </ligand>
</feature>
<evidence type="ECO:0000313" key="20">
    <source>
        <dbReference type="EMBL" id="PIU41630.1"/>
    </source>
</evidence>
<comment type="catalytic activity">
    <reaction evidence="1">
        <text>adenosylcob(III)inamide + ATP = adenosylcob(III)inamide phosphate + ADP + H(+)</text>
        <dbReference type="Rhea" id="RHEA:15769"/>
        <dbReference type="ChEBI" id="CHEBI:2480"/>
        <dbReference type="ChEBI" id="CHEBI:15378"/>
        <dbReference type="ChEBI" id="CHEBI:30616"/>
        <dbReference type="ChEBI" id="CHEBI:58502"/>
        <dbReference type="ChEBI" id="CHEBI:456216"/>
        <dbReference type="EC" id="2.7.1.156"/>
    </reaction>
</comment>
<feature type="active site" description="GMP-histidine intermediate" evidence="18">
    <location>
        <position position="51"/>
    </location>
</feature>
<dbReference type="PANTHER" id="PTHR34848:SF1">
    <property type="entry name" value="BIFUNCTIONAL ADENOSYLCOBALAMIN BIOSYNTHESIS PROTEIN COBU"/>
    <property type="match status" value="1"/>
</dbReference>
<evidence type="ECO:0000256" key="13">
    <source>
        <dbReference type="ARBA" id="ARBA00022777"/>
    </source>
</evidence>
<feature type="binding site" evidence="19">
    <location>
        <begin position="52"/>
        <end position="55"/>
    </location>
    <ligand>
        <name>GTP</name>
        <dbReference type="ChEBI" id="CHEBI:37565"/>
    </ligand>
</feature>
<dbReference type="SUPFAM" id="SSF52540">
    <property type="entry name" value="P-loop containing nucleoside triphosphate hydrolases"/>
    <property type="match status" value="1"/>
</dbReference>
<dbReference type="InterPro" id="IPR003203">
    <property type="entry name" value="CobU/CobP"/>
</dbReference>
<dbReference type="Proteomes" id="UP000230052">
    <property type="component" value="Unassembled WGS sequence"/>
</dbReference>
<evidence type="ECO:0000256" key="1">
    <source>
        <dbReference type="ARBA" id="ARBA00000312"/>
    </source>
</evidence>
<evidence type="ECO:0000256" key="9">
    <source>
        <dbReference type="ARBA" id="ARBA00012523"/>
    </source>
</evidence>
<dbReference type="InterPro" id="IPR027417">
    <property type="entry name" value="P-loop_NTPase"/>
</dbReference>
<keyword evidence="13 20" id="KW-0418">Kinase</keyword>
<dbReference type="AlphaFoldDB" id="A0A2J0KYX9"/>
<comment type="catalytic activity">
    <reaction evidence="2">
        <text>adenosylcob(III)inamide phosphate + GTP + H(+) = adenosylcob(III)inamide-GDP + diphosphate</text>
        <dbReference type="Rhea" id="RHEA:22712"/>
        <dbReference type="ChEBI" id="CHEBI:15378"/>
        <dbReference type="ChEBI" id="CHEBI:33019"/>
        <dbReference type="ChEBI" id="CHEBI:37565"/>
        <dbReference type="ChEBI" id="CHEBI:58502"/>
        <dbReference type="ChEBI" id="CHEBI:60487"/>
        <dbReference type="EC" id="2.7.7.62"/>
    </reaction>
</comment>
<dbReference type="Pfam" id="PF02283">
    <property type="entry name" value="CobU"/>
    <property type="match status" value="1"/>
</dbReference>
<keyword evidence="10" id="KW-0169">Cobalamin biosynthesis</keyword>
<accession>A0A2J0KYX9</accession>
<keyword evidence="11 20" id="KW-0808">Transferase</keyword>